<dbReference type="InterPro" id="IPR007110">
    <property type="entry name" value="Ig-like_dom"/>
</dbReference>
<organism evidence="9 10">
    <name type="scientific">Necator americanus</name>
    <name type="common">Human hookworm</name>
    <dbReference type="NCBI Taxonomy" id="51031"/>
    <lineage>
        <taxon>Eukaryota</taxon>
        <taxon>Metazoa</taxon>
        <taxon>Ecdysozoa</taxon>
        <taxon>Nematoda</taxon>
        <taxon>Chromadorea</taxon>
        <taxon>Rhabditida</taxon>
        <taxon>Rhabditina</taxon>
        <taxon>Rhabditomorpha</taxon>
        <taxon>Strongyloidea</taxon>
        <taxon>Ancylostomatidae</taxon>
        <taxon>Bunostominae</taxon>
        <taxon>Necator</taxon>
    </lineage>
</organism>
<dbReference type="InterPro" id="IPR003598">
    <property type="entry name" value="Ig_sub2"/>
</dbReference>
<dbReference type="InterPro" id="IPR003599">
    <property type="entry name" value="Ig_sub"/>
</dbReference>
<feature type="compositionally biased region" description="Polar residues" evidence="5">
    <location>
        <begin position="1217"/>
        <end position="1238"/>
    </location>
</feature>
<feature type="region of interest" description="Disordered" evidence="5">
    <location>
        <begin position="957"/>
        <end position="1156"/>
    </location>
</feature>
<dbReference type="SUPFAM" id="SSF56112">
    <property type="entry name" value="Protein kinase-like (PK-like)"/>
    <property type="match status" value="2"/>
</dbReference>
<evidence type="ECO:0000256" key="4">
    <source>
        <dbReference type="ARBA" id="ARBA00023319"/>
    </source>
</evidence>
<dbReference type="SUPFAM" id="SSF49265">
    <property type="entry name" value="Fibronectin type III"/>
    <property type="match status" value="2"/>
</dbReference>
<dbReference type="Pfam" id="PF07679">
    <property type="entry name" value="I-set"/>
    <property type="match status" value="5"/>
</dbReference>
<feature type="compositionally biased region" description="Basic and acidic residues" evidence="5">
    <location>
        <begin position="1138"/>
        <end position="1149"/>
    </location>
</feature>
<dbReference type="EMBL" id="JAVFWL010000001">
    <property type="protein sequence ID" value="KAK6727975.1"/>
    <property type="molecule type" value="Genomic_DNA"/>
</dbReference>
<proteinExistence type="inferred from homology"/>
<dbReference type="InterPro" id="IPR003961">
    <property type="entry name" value="FN3_dom"/>
</dbReference>
<evidence type="ECO:0000256" key="1">
    <source>
        <dbReference type="ARBA" id="ARBA00006692"/>
    </source>
</evidence>
<feature type="domain" description="Fibronectin type-III" evidence="8">
    <location>
        <begin position="283"/>
        <end position="379"/>
    </location>
</feature>
<dbReference type="InterPro" id="IPR013783">
    <property type="entry name" value="Ig-like_fold"/>
</dbReference>
<feature type="region of interest" description="Disordered" evidence="5">
    <location>
        <begin position="1331"/>
        <end position="1350"/>
    </location>
</feature>
<dbReference type="InterPro" id="IPR013098">
    <property type="entry name" value="Ig_I-set"/>
</dbReference>
<feature type="compositionally biased region" description="Pro residues" evidence="5">
    <location>
        <begin position="1107"/>
        <end position="1121"/>
    </location>
</feature>
<dbReference type="Gene3D" id="2.60.40.10">
    <property type="entry name" value="Immunoglobulins"/>
    <property type="match status" value="7"/>
</dbReference>
<dbReference type="InterPro" id="IPR036179">
    <property type="entry name" value="Ig-like_dom_sf"/>
</dbReference>
<feature type="domain" description="Protein kinase" evidence="6">
    <location>
        <begin position="597"/>
        <end position="883"/>
    </location>
</feature>
<dbReference type="SMART" id="SM00409">
    <property type="entry name" value="IG"/>
    <property type="match status" value="5"/>
</dbReference>
<protein>
    <recommendedName>
        <fullName evidence="11">Immunoglobulin I-set domain protein</fullName>
    </recommendedName>
</protein>
<evidence type="ECO:0008006" key="11">
    <source>
        <dbReference type="Google" id="ProtNLM"/>
    </source>
</evidence>
<keyword evidence="3" id="KW-1015">Disulfide bond</keyword>
<dbReference type="Proteomes" id="UP001303046">
    <property type="component" value="Unassembled WGS sequence"/>
</dbReference>
<dbReference type="PROSITE" id="PS50853">
    <property type="entry name" value="FN3"/>
    <property type="match status" value="2"/>
</dbReference>
<evidence type="ECO:0000313" key="10">
    <source>
        <dbReference type="Proteomes" id="UP001303046"/>
    </source>
</evidence>
<feature type="compositionally biased region" description="Basic and acidic residues" evidence="5">
    <location>
        <begin position="988"/>
        <end position="1022"/>
    </location>
</feature>
<keyword evidence="10" id="KW-1185">Reference proteome</keyword>
<dbReference type="Pfam" id="PF00041">
    <property type="entry name" value="fn3"/>
    <property type="match status" value="2"/>
</dbReference>
<dbReference type="CDD" id="cd00063">
    <property type="entry name" value="FN3"/>
    <property type="match status" value="2"/>
</dbReference>
<feature type="domain" description="Ig-like" evidence="7">
    <location>
        <begin position="414"/>
        <end position="507"/>
    </location>
</feature>
<dbReference type="InterPro" id="IPR036116">
    <property type="entry name" value="FN3_sf"/>
</dbReference>
<feature type="domain" description="Ig-like" evidence="7">
    <location>
        <begin position="41"/>
        <end position="133"/>
    </location>
</feature>
<evidence type="ECO:0000259" key="7">
    <source>
        <dbReference type="PROSITE" id="PS50835"/>
    </source>
</evidence>
<accession>A0ABR1BQ16</accession>
<keyword evidence="2" id="KW-0677">Repeat</keyword>
<dbReference type="PANTHER" id="PTHR47633:SF3">
    <property type="entry name" value="STRIATED MUSCLE PREFERENTIALLY EXPRESSED PROTEIN KINASE"/>
    <property type="match status" value="1"/>
</dbReference>
<dbReference type="SMART" id="SM00060">
    <property type="entry name" value="FN3"/>
    <property type="match status" value="2"/>
</dbReference>
<feature type="domain" description="Ig-like" evidence="7">
    <location>
        <begin position="1531"/>
        <end position="1620"/>
    </location>
</feature>
<dbReference type="SUPFAM" id="SSF48726">
    <property type="entry name" value="Immunoglobulin"/>
    <property type="match status" value="5"/>
</dbReference>
<evidence type="ECO:0000259" key="6">
    <source>
        <dbReference type="PROSITE" id="PS50011"/>
    </source>
</evidence>
<feature type="compositionally biased region" description="Basic and acidic residues" evidence="5">
    <location>
        <begin position="1050"/>
        <end position="1073"/>
    </location>
</feature>
<dbReference type="PROSITE" id="PS50835">
    <property type="entry name" value="IG_LIKE"/>
    <property type="match status" value="5"/>
</dbReference>
<evidence type="ECO:0000313" key="9">
    <source>
        <dbReference type="EMBL" id="KAK6727975.1"/>
    </source>
</evidence>
<dbReference type="Gene3D" id="3.30.200.20">
    <property type="entry name" value="Phosphorylase Kinase, domain 1"/>
    <property type="match status" value="1"/>
</dbReference>
<dbReference type="Gene3D" id="1.10.510.10">
    <property type="entry name" value="Transferase(Phosphotransferase) domain 1"/>
    <property type="match status" value="2"/>
</dbReference>
<comment type="caution">
    <text evidence="9">The sequence shown here is derived from an EMBL/GenBank/DDBJ whole genome shotgun (WGS) entry which is preliminary data.</text>
</comment>
<keyword evidence="4" id="KW-0393">Immunoglobulin domain</keyword>
<feature type="region of interest" description="Disordered" evidence="5">
    <location>
        <begin position="1206"/>
        <end position="1252"/>
    </location>
</feature>
<dbReference type="InterPro" id="IPR011009">
    <property type="entry name" value="Kinase-like_dom_sf"/>
</dbReference>
<feature type="domain" description="Fibronectin type-III" evidence="8">
    <location>
        <begin position="1626"/>
        <end position="1724"/>
    </location>
</feature>
<reference evidence="9 10" key="1">
    <citation type="submission" date="2023-08" db="EMBL/GenBank/DDBJ databases">
        <title>A Necator americanus chromosomal reference genome.</title>
        <authorList>
            <person name="Ilik V."/>
            <person name="Petrzelkova K.J."/>
            <person name="Pardy F."/>
            <person name="Fuh T."/>
            <person name="Niatou-Singa F.S."/>
            <person name="Gouil Q."/>
            <person name="Baker L."/>
            <person name="Ritchie M.E."/>
            <person name="Jex A.R."/>
            <person name="Gazzola D."/>
            <person name="Li H."/>
            <person name="Toshio Fujiwara R."/>
            <person name="Zhan B."/>
            <person name="Aroian R.V."/>
            <person name="Pafco B."/>
            <person name="Schwarz E.M."/>
        </authorList>
    </citation>
    <scope>NUCLEOTIDE SEQUENCE [LARGE SCALE GENOMIC DNA]</scope>
    <source>
        <strain evidence="9 10">Aroian</strain>
        <tissue evidence="9">Whole animal</tissue>
    </source>
</reference>
<dbReference type="SMART" id="SM00408">
    <property type="entry name" value="IGc2"/>
    <property type="match status" value="5"/>
</dbReference>
<feature type="domain" description="Ig-like" evidence="7">
    <location>
        <begin position="512"/>
        <end position="601"/>
    </location>
</feature>
<evidence type="ECO:0000259" key="8">
    <source>
        <dbReference type="PROSITE" id="PS50853"/>
    </source>
</evidence>
<evidence type="ECO:0000256" key="2">
    <source>
        <dbReference type="ARBA" id="ARBA00022737"/>
    </source>
</evidence>
<feature type="region of interest" description="Disordered" evidence="5">
    <location>
        <begin position="1290"/>
        <end position="1315"/>
    </location>
</feature>
<dbReference type="PANTHER" id="PTHR47633">
    <property type="entry name" value="IMMUNOGLOBULIN"/>
    <property type="match status" value="1"/>
</dbReference>
<gene>
    <name evidence="9" type="primary">Necator_chrI.g1686</name>
    <name evidence="9" type="ORF">RB195_005560</name>
</gene>
<evidence type="ECO:0000256" key="3">
    <source>
        <dbReference type="ARBA" id="ARBA00023157"/>
    </source>
</evidence>
<dbReference type="PROSITE" id="PS50011">
    <property type="entry name" value="PROTEIN_KINASE_DOM"/>
    <property type="match status" value="2"/>
</dbReference>
<feature type="domain" description="Protein kinase" evidence="6">
    <location>
        <begin position="1785"/>
        <end position="2036"/>
    </location>
</feature>
<evidence type="ECO:0000256" key="5">
    <source>
        <dbReference type="SAM" id="MobiDB-lite"/>
    </source>
</evidence>
<name>A0ABR1BQ16_NECAM</name>
<comment type="similarity">
    <text evidence="1">Belongs to the protein kinase superfamily. CAMK Ser/Thr protein kinase family.</text>
</comment>
<feature type="region of interest" description="Disordered" evidence="5">
    <location>
        <begin position="1751"/>
        <end position="1777"/>
    </location>
</feature>
<feature type="domain" description="Ig-like" evidence="7">
    <location>
        <begin position="155"/>
        <end position="246"/>
    </location>
</feature>
<sequence>MEIMTVYVCGMFDAKLLYALGDRSMTRAPRDEPTEPEESKPRIRRGLYNQSIHQGNVVDMIVCATGWPTPTVKWFKDGEEIVSDGPTGRRVIFTDDLGIHHLVILNLSPEDEGDYSLVATNKLGEAKTEGALSVIRPRQVEMYGPDDRDGMPFPPGFVRQLKNKHVFTRMPTIFDCLVVGHPAPEVEWFHNGKRISPSGRIKIQSCAGGSHALIILGTTVEDAGEYVAVAKNCHGTASSSAILDVTVPHLDTIKFDGAIDVTPYLTEEYGFKKLNYSSLPTPPDRGPFIKEVTGHYLTLSWIPTKRAPPRYPQVSYVIEIRELPEKEWTLLDYNIPEPVCKVRNLELGKSYQFRVRAENIYGISDPSPASPPSRLMAPPQPVLDKKTKKVIPLLDPYAEKALDLAYAEQYACAPWFAPGVIDKRYCAENDVLSITLNVAGYPDPEIKWKFRGWDIDTTSPMSQCKVFTIGGTETTLLINSFTKDNVGQYQCFATNAYGEAQQNIMVDLAIRPNFIQPLYNRTFSDAQPMRLDVRVEGQPFPELKWLKEWRPIVESTRVKFVQDGPYLCSLIVTDPMWRDSGIYTCIAVNDAGQATTSCSVTVEADGDFNDVELPKKRAMVEARKIREIYEIAEEDETLAASGAPFRVRERRTAVEFLAQLKPLSDALQRNVDMYNSVDHENIVRFHEVIKDDDLALIVYENATSALLDSFTHPGVSIGEPIGEDRERMVQIFVRQLLLALKHMHDMRIAHLDLRPETILLQDNKLKLADFGQSRRLLRGLITGTIQGSPEFVSPEIVRGYPLTLATDMWSAGTLTYVLLTGISPFHGDNDNETLANVNNCAYSVKGEEWQPFTSEAADFVKSLLKEIPGERLTVDEALEHPWLSDPHLKTTPLSADSLREFKYQHKWLERRVFVQQTPSEQILEAILAPSVTTIEPQKRPGPESVRPVEIYDYLRIKERPPPPVEDLPRRRREQADPRQFGPNAPQRFDPRDPRNQQQFDPRDPRAQFFDPRDPRLQQDPRRQGRPIPVDKSGRPIQPKKIPLDQYGRLFRPEDLARIPHDSFGRPLDLDQRLPPDQLGRVVDPPEELRQSRQFGPVPVDRFGRPIQSPPRPQDQARPPPDYNVQEKKKLIPQPKGETPSKKEMKRSREDEMEDAGLPYVPLRMIRGEHRQIEEEIANRILSDISEEGSMTGSMGSMEDLEAIVAPKKLAEPKPRSRSTTPRAESDASTPTISPVNTVKESEFFSDNDLNGLPPKDIEVLERADNDPSIPVGAPLFLEGLHPNTMVLETKQRTPSPAGLSPRRSKPGTKSPVLLSPGREHSMEVIIATKRGKPGFLPPGEVAPEIDDEDAKMDERKKKMKPLTHKDEFQDLRDKLKREDERRKADREELERYRPKNIYKDDMEFDRPTYDVDDSPWDSHYQIGPDTYLMATRGPSFNSRVRDYRRELWGDGAPLVTQGILGFRNQDITVRERRRYTDILREKQAGVQPKPNEHVTALQKAPSLTAIERIKADIEKVAPSATKRNADGTYAPIFVSRLRDVYLKNDSFVVFECAVSGSPSPKIEWQFQGNTLESNGKYQIEKGQSICRLTISQPAVYDLGEYTCTALNEYGSDKTTSRLITGEAPSRPGRPECEFTSDTEAFITWEAPEGPTYLEGITYRLEYRQAGIDDYFAPWVIISDSVDDEGAVVKHLEPLRCYQFRVTARNGFGLGQPSLISRIIQANGRGAVKLQMESLRGECRFNVVSLPQKTSAHQLEGISEESEEDISRVEPSDPQQLLNEDPTKRFQIESLLFKGKYSVLRHSVDSQKEAGARCVAKIRPLDNKTTMREYETLKEAQHENVQHLVAAYQYNGFLYLFCERLYEDVFARFCQIDYYTEEQVRLTIGQLTSALHWLHFRGVVHLDVNPHNVMFQSKRNWIVKLVDFGSAQVSRNAVKPVELDFAWAAPELHIKDTPVTVQSDVWGMGVIAFCLLGGFHPFTSEYDRPEEVKENVMNTKCDPNLIPVNASQEALSFVTWALKKNPLRRMRTDEALSHRFLASDPQMVRRRESIKYAASRLRKTALLTKQNPGRPESSELEFKFGGKVIQ</sequence>
<dbReference type="Pfam" id="PF00069">
    <property type="entry name" value="Pkinase"/>
    <property type="match status" value="2"/>
</dbReference>
<dbReference type="InterPro" id="IPR000719">
    <property type="entry name" value="Prot_kinase_dom"/>
</dbReference>